<evidence type="ECO:0000256" key="6">
    <source>
        <dbReference type="SAM" id="Phobius"/>
    </source>
</evidence>
<dbReference type="SUPFAM" id="SSF103481">
    <property type="entry name" value="Multidrug resistance efflux transporter EmrE"/>
    <property type="match status" value="2"/>
</dbReference>
<gene>
    <name evidence="8" type="ORF">DLJ53_28225</name>
</gene>
<feature type="transmembrane region" description="Helical" evidence="6">
    <location>
        <begin position="189"/>
        <end position="209"/>
    </location>
</feature>
<feature type="transmembrane region" description="Helical" evidence="6">
    <location>
        <begin position="135"/>
        <end position="154"/>
    </location>
</feature>
<feature type="transmembrane region" description="Helical" evidence="6">
    <location>
        <begin position="107"/>
        <end position="126"/>
    </location>
</feature>
<dbReference type="InterPro" id="IPR000620">
    <property type="entry name" value="EamA_dom"/>
</dbReference>
<dbReference type="InterPro" id="IPR037185">
    <property type="entry name" value="EmrE-like"/>
</dbReference>
<dbReference type="EMBL" id="QHHQ01000008">
    <property type="protein sequence ID" value="RAH97733.1"/>
    <property type="molecule type" value="Genomic_DNA"/>
</dbReference>
<dbReference type="AlphaFoldDB" id="A0A8B2NPM4"/>
<evidence type="ECO:0000256" key="3">
    <source>
        <dbReference type="ARBA" id="ARBA00022692"/>
    </source>
</evidence>
<dbReference type="Pfam" id="PF00892">
    <property type="entry name" value="EamA"/>
    <property type="match status" value="2"/>
</dbReference>
<feature type="domain" description="EamA" evidence="7">
    <location>
        <begin position="15"/>
        <end position="148"/>
    </location>
</feature>
<evidence type="ECO:0000259" key="7">
    <source>
        <dbReference type="Pfam" id="PF00892"/>
    </source>
</evidence>
<evidence type="ECO:0000256" key="4">
    <source>
        <dbReference type="ARBA" id="ARBA00022989"/>
    </source>
</evidence>
<sequence length="307" mass="32338">MTVLDRRQALSDTQLGLVLGLVTVCIWGAYLAMNRFGTASGLTMADLTLLRFGPAMLILGPWLLRHDPANLAGIGWPRGILFALILGPSFMYLAVGGYYFSPLAHGAVFQPSGLIISGLVLGTVILGETIRPTQIIGLVVIISGLALVAGPNLFRGGNHAWLGDLLFFTAGSSWGLFTALAKRWAVQPLAATAVISVLSGVVFVPFFLLTDTFDRILALPLPSLVSQVLVQGVLSGLIATITFTRTAQLIGAGRASAFPALVPGIAILIGVPITGEWPTTMQVVGIAVVVVGLLTSIGFLSRRRRRA</sequence>
<dbReference type="PANTHER" id="PTHR32322">
    <property type="entry name" value="INNER MEMBRANE TRANSPORTER"/>
    <property type="match status" value="1"/>
</dbReference>
<feature type="transmembrane region" description="Helical" evidence="6">
    <location>
        <begin position="39"/>
        <end position="59"/>
    </location>
</feature>
<feature type="transmembrane region" description="Helical" evidence="6">
    <location>
        <begin position="281"/>
        <end position="300"/>
    </location>
</feature>
<dbReference type="GO" id="GO:0016020">
    <property type="term" value="C:membrane"/>
    <property type="evidence" value="ECO:0007669"/>
    <property type="project" value="UniProtKB-SubCell"/>
</dbReference>
<feature type="transmembrane region" description="Helical" evidence="6">
    <location>
        <begin position="221"/>
        <end position="243"/>
    </location>
</feature>
<name>A0A8B2NPM4_9HYPH</name>
<comment type="caution">
    <text evidence="8">The sequence shown here is derived from an EMBL/GenBank/DDBJ whole genome shotgun (WGS) entry which is preliminary data.</text>
</comment>
<evidence type="ECO:0000256" key="5">
    <source>
        <dbReference type="ARBA" id="ARBA00023136"/>
    </source>
</evidence>
<dbReference type="Proteomes" id="UP000249590">
    <property type="component" value="Unassembled WGS sequence"/>
</dbReference>
<keyword evidence="4 6" id="KW-1133">Transmembrane helix</keyword>
<feature type="transmembrane region" description="Helical" evidence="6">
    <location>
        <begin position="160"/>
        <end position="177"/>
    </location>
</feature>
<evidence type="ECO:0000256" key="2">
    <source>
        <dbReference type="ARBA" id="ARBA00007362"/>
    </source>
</evidence>
<dbReference type="PANTHER" id="PTHR32322:SF2">
    <property type="entry name" value="EAMA DOMAIN-CONTAINING PROTEIN"/>
    <property type="match status" value="1"/>
</dbReference>
<keyword evidence="3 6" id="KW-0812">Transmembrane</keyword>
<feature type="transmembrane region" description="Helical" evidence="6">
    <location>
        <begin position="255"/>
        <end position="275"/>
    </location>
</feature>
<keyword evidence="5 6" id="KW-0472">Membrane</keyword>
<reference evidence="8 9" key="1">
    <citation type="submission" date="2018-05" db="EMBL/GenBank/DDBJ databases">
        <title>Acuticoccus sediminis sp. nov., isolated from deep-sea sediment of Indian Ocean.</title>
        <authorList>
            <person name="Liu X."/>
            <person name="Lai Q."/>
            <person name="Du Y."/>
            <person name="Sun F."/>
            <person name="Zhang X."/>
            <person name="Wang S."/>
            <person name="Shao Z."/>
        </authorList>
    </citation>
    <scope>NUCLEOTIDE SEQUENCE [LARGE SCALE GENOMIC DNA]</scope>
    <source>
        <strain evidence="8 9">PTG4-2</strain>
    </source>
</reference>
<accession>A0A8B2NPM4</accession>
<feature type="transmembrane region" description="Helical" evidence="6">
    <location>
        <begin position="80"/>
        <end position="101"/>
    </location>
</feature>
<evidence type="ECO:0000313" key="9">
    <source>
        <dbReference type="Proteomes" id="UP000249590"/>
    </source>
</evidence>
<feature type="domain" description="EamA" evidence="7">
    <location>
        <begin position="162"/>
        <end position="295"/>
    </location>
</feature>
<protein>
    <recommendedName>
        <fullName evidence="7">EamA domain-containing protein</fullName>
    </recommendedName>
</protein>
<evidence type="ECO:0000256" key="1">
    <source>
        <dbReference type="ARBA" id="ARBA00004141"/>
    </source>
</evidence>
<comment type="similarity">
    <text evidence="2">Belongs to the EamA transporter family.</text>
</comment>
<comment type="subcellular location">
    <subcellularLocation>
        <location evidence="1">Membrane</location>
        <topology evidence="1">Multi-pass membrane protein</topology>
    </subcellularLocation>
</comment>
<proteinExistence type="inferred from homology"/>
<dbReference type="OrthoDB" id="7743310at2"/>
<dbReference type="RefSeq" id="WP_111351579.1">
    <property type="nucleotide sequence ID" value="NZ_QHHQ01000008.1"/>
</dbReference>
<dbReference type="InterPro" id="IPR050638">
    <property type="entry name" value="AA-Vitamin_Transporters"/>
</dbReference>
<organism evidence="8 9">
    <name type="scientific">Acuticoccus sediminis</name>
    <dbReference type="NCBI Taxonomy" id="2184697"/>
    <lineage>
        <taxon>Bacteria</taxon>
        <taxon>Pseudomonadati</taxon>
        <taxon>Pseudomonadota</taxon>
        <taxon>Alphaproteobacteria</taxon>
        <taxon>Hyphomicrobiales</taxon>
        <taxon>Amorphaceae</taxon>
        <taxon>Acuticoccus</taxon>
    </lineage>
</organism>
<keyword evidence="9" id="KW-1185">Reference proteome</keyword>
<evidence type="ECO:0000313" key="8">
    <source>
        <dbReference type="EMBL" id="RAH97733.1"/>
    </source>
</evidence>
<feature type="transmembrane region" description="Helical" evidence="6">
    <location>
        <begin position="15"/>
        <end position="33"/>
    </location>
</feature>